<comment type="caution">
    <text evidence="2">The sequence shown here is derived from an EMBL/GenBank/DDBJ whole genome shotgun (WGS) entry which is preliminary data.</text>
</comment>
<dbReference type="RefSeq" id="WP_086537529.1">
    <property type="nucleotide sequence ID" value="NZ_NGFO01000040.1"/>
</dbReference>
<dbReference type="AlphaFoldDB" id="A0A243Q4A1"/>
<gene>
    <name evidence="2" type="ORF">CA982_23350</name>
</gene>
<evidence type="ECO:0000313" key="3">
    <source>
        <dbReference type="Proteomes" id="UP000194632"/>
    </source>
</evidence>
<name>A0A243Q4A1_9ACTN</name>
<protein>
    <submittedName>
        <fullName evidence="2">Uncharacterized protein</fullName>
    </submittedName>
</protein>
<reference evidence="2 3" key="1">
    <citation type="submission" date="2017-05" db="EMBL/GenBank/DDBJ databases">
        <title>Biotechnological potential of actinobacteria isolated from South African environments.</title>
        <authorList>
            <person name="Le Roes-Hill M."/>
            <person name="Prins A."/>
            <person name="Durrell K.A."/>
        </authorList>
    </citation>
    <scope>NUCLEOTIDE SEQUENCE [LARGE SCALE GENOMIC DNA]</scope>
    <source>
        <strain evidence="2">BS2</strain>
    </source>
</reference>
<keyword evidence="1" id="KW-0732">Signal</keyword>
<sequence length="146" mass="15448">MNSPRARIAALAVSVCVAVASWSAGAARADVARIDILPLGPSAGYGTGCTYALVATTKDGKQNTSRDLPVSFYDLSGGSYLFPQDDFYARKQIYVSPVLADRSFALWTPTRPGKHRLTAYQTSAGGPIRTITVRPGTPIGPGCLVR</sequence>
<dbReference type="EMBL" id="NGFO01000040">
    <property type="protein sequence ID" value="OUC76118.1"/>
    <property type="molecule type" value="Genomic_DNA"/>
</dbReference>
<accession>A0A243Q4A1</accession>
<organism evidence="2 3">
    <name type="scientific">Gordonia lacunae</name>
    <dbReference type="NCBI Taxonomy" id="417102"/>
    <lineage>
        <taxon>Bacteria</taxon>
        <taxon>Bacillati</taxon>
        <taxon>Actinomycetota</taxon>
        <taxon>Actinomycetes</taxon>
        <taxon>Mycobacteriales</taxon>
        <taxon>Gordoniaceae</taxon>
        <taxon>Gordonia</taxon>
    </lineage>
</organism>
<keyword evidence="3" id="KW-1185">Reference proteome</keyword>
<dbReference type="Proteomes" id="UP000194632">
    <property type="component" value="Unassembled WGS sequence"/>
</dbReference>
<dbReference type="OrthoDB" id="4557806at2"/>
<evidence type="ECO:0000313" key="2">
    <source>
        <dbReference type="EMBL" id="OUC76118.1"/>
    </source>
</evidence>
<evidence type="ECO:0000256" key="1">
    <source>
        <dbReference type="SAM" id="SignalP"/>
    </source>
</evidence>
<feature type="signal peptide" evidence="1">
    <location>
        <begin position="1"/>
        <end position="26"/>
    </location>
</feature>
<feature type="chain" id="PRO_5039092106" evidence="1">
    <location>
        <begin position="27"/>
        <end position="146"/>
    </location>
</feature>
<proteinExistence type="predicted"/>